<dbReference type="STRING" id="266762.HQ36_01495"/>
<organism evidence="2 3">
    <name type="scientific">Porphyromonas gingivicanis</name>
    <dbReference type="NCBI Taxonomy" id="266762"/>
    <lineage>
        <taxon>Bacteria</taxon>
        <taxon>Pseudomonadati</taxon>
        <taxon>Bacteroidota</taxon>
        <taxon>Bacteroidia</taxon>
        <taxon>Bacteroidales</taxon>
        <taxon>Porphyromonadaceae</taxon>
        <taxon>Porphyromonas</taxon>
    </lineage>
</organism>
<dbReference type="OrthoDB" id="1060107at2"/>
<keyword evidence="3" id="KW-1185">Reference proteome</keyword>
<keyword evidence="1" id="KW-0732">Signal</keyword>
<dbReference type="Pfam" id="PF12099">
    <property type="entry name" value="DUF3575"/>
    <property type="match status" value="1"/>
</dbReference>
<dbReference type="RefSeq" id="WP_036883000.1">
    <property type="nucleotide sequence ID" value="NZ_JQZW01000002.1"/>
</dbReference>
<dbReference type="InterPro" id="IPR036709">
    <property type="entry name" value="Autotransporte_beta_dom_sf"/>
</dbReference>
<dbReference type="AlphaFoldDB" id="A0A0A2GF89"/>
<sequence>MKKFLLIGALLLVALSSAFAQKVAIKNNLAYDALLTPNLSLEVALGRKVTLDTQVGANFFFYEKNSLAEGYTPKKWSHWMVQPELRLWTCDVFNGWFFGLHAHGGLMNVGGVNIPYFILQNKENKMADHRYEGWFIGGGVSVGYHWMLSSRFSLEASIGAGYARIMYDKYKCTTCGERLAKDQVADYIGPTKATLSLIYMIK</sequence>
<feature type="chain" id="PRO_5001999181" description="DUF3575 domain-containing protein" evidence="1">
    <location>
        <begin position="21"/>
        <end position="202"/>
    </location>
</feature>
<dbReference type="InterPro" id="IPR021958">
    <property type="entry name" value="DUF3575"/>
</dbReference>
<gene>
    <name evidence="2" type="ORF">HQ36_01495</name>
</gene>
<dbReference type="Proteomes" id="UP000030134">
    <property type="component" value="Unassembled WGS sequence"/>
</dbReference>
<evidence type="ECO:0000313" key="2">
    <source>
        <dbReference type="EMBL" id="KGN99159.1"/>
    </source>
</evidence>
<protein>
    <recommendedName>
        <fullName evidence="4">DUF3575 domain-containing protein</fullName>
    </recommendedName>
</protein>
<dbReference type="SUPFAM" id="SSF103515">
    <property type="entry name" value="Autotransporter"/>
    <property type="match status" value="1"/>
</dbReference>
<dbReference type="EMBL" id="JQZW01000002">
    <property type="protein sequence ID" value="KGN99159.1"/>
    <property type="molecule type" value="Genomic_DNA"/>
</dbReference>
<comment type="caution">
    <text evidence="2">The sequence shown here is derived from an EMBL/GenBank/DDBJ whole genome shotgun (WGS) entry which is preliminary data.</text>
</comment>
<accession>A0A0A2GF89</accession>
<reference evidence="2 3" key="1">
    <citation type="submission" date="2014-08" db="EMBL/GenBank/DDBJ databases">
        <title>Porphyromonas gingivicanis strain:COT-022_OH1391 Genome sequencing.</title>
        <authorList>
            <person name="Wallis C."/>
            <person name="Deusch O."/>
            <person name="O'Flynn C."/>
            <person name="Davis I."/>
            <person name="Jospin G."/>
            <person name="Darling A.E."/>
            <person name="Coil D.A."/>
            <person name="Alexiev A."/>
            <person name="Horsfall A."/>
            <person name="Kirkwood N."/>
            <person name="Harris S."/>
            <person name="Eisen J.A."/>
        </authorList>
    </citation>
    <scope>NUCLEOTIDE SEQUENCE [LARGE SCALE GENOMIC DNA]</scope>
    <source>
        <strain evidence="3">COT-022 OH1391</strain>
    </source>
</reference>
<feature type="signal peptide" evidence="1">
    <location>
        <begin position="1"/>
        <end position="20"/>
    </location>
</feature>
<evidence type="ECO:0008006" key="4">
    <source>
        <dbReference type="Google" id="ProtNLM"/>
    </source>
</evidence>
<evidence type="ECO:0000256" key="1">
    <source>
        <dbReference type="SAM" id="SignalP"/>
    </source>
</evidence>
<dbReference type="eggNOG" id="COG2885">
    <property type="taxonomic scope" value="Bacteria"/>
</dbReference>
<proteinExistence type="predicted"/>
<evidence type="ECO:0000313" key="3">
    <source>
        <dbReference type="Proteomes" id="UP000030134"/>
    </source>
</evidence>
<name>A0A0A2GF89_9PORP</name>